<feature type="transmembrane region" description="Helical" evidence="3">
    <location>
        <begin position="342"/>
        <end position="363"/>
    </location>
</feature>
<feature type="transmembrane region" description="Helical" evidence="3">
    <location>
        <begin position="437"/>
        <end position="458"/>
    </location>
</feature>
<name>A0A034VJS4_BACDO</name>
<dbReference type="PANTHER" id="PTHR12625:SF0">
    <property type="entry name" value="PROTEIN LILIPOD"/>
    <property type="match status" value="1"/>
</dbReference>
<protein>
    <submittedName>
        <fullName evidence="4">Protein LMBR1L</fullName>
    </submittedName>
</protein>
<dbReference type="AlphaFoldDB" id="A0A034VJS4"/>
<feature type="transmembrane region" description="Helical" evidence="3">
    <location>
        <begin position="157"/>
        <end position="178"/>
    </location>
</feature>
<dbReference type="InterPro" id="IPR006876">
    <property type="entry name" value="LMBR1-like_membr_prot"/>
</dbReference>
<sequence>MDEEEEEVTDIKLQIFHNNLRENIIFLLLLMLLYLASYALITRFRRKDREDLFSTDEDEVLVYRISSWLCTFSMAIAVGAALLLPISIASNEVLLLYPNSYYVKWLNSSLIQGLWNHIFLFSNLSLFVFLPFAYLFTESTGFVGHKKGIIARAYETFTVFSLLATVVLGITYVLSAVMDPDRIGFLSLLNLGSVHLPFLYSCVSFLGVLLLLVCTPLGFVRLFGVVGQVLVKPHLLRDVNEEYQVFYMEIASLKRKIANIELLNISINSNGGAGSLHNDYSSGYTNVDGYYPHTSLGHLYQRKPLENHQTEQQKLKQRLRELESESRELEKLRKSSAFQRNFVYPLAMLLLLFFTGITVLLVVQNTLELLIGIKALPLSTRQFTLGITSLSKMGPFGAGLEVCLIFYLGATSVVGFYTMPFMRNVCPQKRKTSLAQLILNCALVLILSSALPLLSRIIGITNFDLLGDFGAIEWLGNFQIVLLYNLVFGTTTALCLVNKFTAAVRQELCARLVENYVLFTNYMSFIN</sequence>
<proteinExistence type="inferred from homology"/>
<accession>A0A034VJS4</accession>
<keyword evidence="3" id="KW-0812">Transmembrane</keyword>
<feature type="transmembrane region" description="Helical" evidence="3">
    <location>
        <begin position="24"/>
        <end position="41"/>
    </location>
</feature>
<dbReference type="GO" id="GO:0005886">
    <property type="term" value="C:plasma membrane"/>
    <property type="evidence" value="ECO:0007669"/>
    <property type="project" value="TreeGrafter"/>
</dbReference>
<keyword evidence="3" id="KW-1133">Transmembrane helix</keyword>
<dbReference type="GO" id="GO:0007165">
    <property type="term" value="P:signal transduction"/>
    <property type="evidence" value="ECO:0007669"/>
    <property type="project" value="TreeGrafter"/>
</dbReference>
<gene>
    <name evidence="4" type="primary">LMBRL</name>
</gene>
<reference evidence="4" key="1">
    <citation type="journal article" date="2014" name="BMC Genomics">
        <title>Characterizing the developmental transcriptome of the oriental fruit fly, Bactrocera dorsalis (Diptera: Tephritidae) through comparative genomic analysis with Drosophila melanogaster utilizing modENCODE datasets.</title>
        <authorList>
            <person name="Geib S.M."/>
            <person name="Calla B."/>
            <person name="Hall B."/>
            <person name="Hou S."/>
            <person name="Manoukis N.C."/>
        </authorList>
    </citation>
    <scope>NUCLEOTIDE SEQUENCE</scope>
    <source>
        <strain evidence="4">Punador</strain>
    </source>
</reference>
<dbReference type="EMBL" id="GAKP01015416">
    <property type="protein sequence ID" value="JAC43536.1"/>
    <property type="molecule type" value="Transcribed_RNA"/>
</dbReference>
<dbReference type="PANTHER" id="PTHR12625">
    <property type="entry name" value="LIPOCALIN-1 INTERACTING MEMBRANE RECEPTOR LIMR"/>
    <property type="match status" value="1"/>
</dbReference>
<organism evidence="4">
    <name type="scientific">Bactrocera dorsalis</name>
    <name type="common">Oriental fruit fly</name>
    <name type="synonym">Dacus dorsalis</name>
    <dbReference type="NCBI Taxonomy" id="27457"/>
    <lineage>
        <taxon>Eukaryota</taxon>
        <taxon>Metazoa</taxon>
        <taxon>Ecdysozoa</taxon>
        <taxon>Arthropoda</taxon>
        <taxon>Hexapoda</taxon>
        <taxon>Insecta</taxon>
        <taxon>Pterygota</taxon>
        <taxon>Neoptera</taxon>
        <taxon>Endopterygota</taxon>
        <taxon>Diptera</taxon>
        <taxon>Brachycera</taxon>
        <taxon>Muscomorpha</taxon>
        <taxon>Tephritoidea</taxon>
        <taxon>Tephritidae</taxon>
        <taxon>Bactrocera</taxon>
        <taxon>Bactrocera</taxon>
    </lineage>
</organism>
<evidence type="ECO:0000256" key="2">
    <source>
        <dbReference type="SAM" id="Coils"/>
    </source>
</evidence>
<feature type="transmembrane region" description="Helical" evidence="3">
    <location>
        <begin position="198"/>
        <end position="223"/>
    </location>
</feature>
<dbReference type="InterPro" id="IPR008075">
    <property type="entry name" value="LIMR"/>
</dbReference>
<keyword evidence="3" id="KW-0472">Membrane</keyword>
<dbReference type="Pfam" id="PF04791">
    <property type="entry name" value="LMBR1"/>
    <property type="match status" value="1"/>
</dbReference>
<dbReference type="EMBL" id="GAKP01015403">
    <property type="protein sequence ID" value="JAC43549.1"/>
    <property type="molecule type" value="Transcribed_RNA"/>
</dbReference>
<evidence type="ECO:0000313" key="4">
    <source>
        <dbReference type="EMBL" id="JAC43551.1"/>
    </source>
</evidence>
<feature type="coiled-coil region" evidence="2">
    <location>
        <begin position="305"/>
        <end position="335"/>
    </location>
</feature>
<keyword evidence="2" id="KW-0175">Coiled coil</keyword>
<feature type="transmembrane region" description="Helical" evidence="3">
    <location>
        <begin position="396"/>
        <end position="417"/>
    </location>
</feature>
<dbReference type="EMBL" id="GAKP01015401">
    <property type="protein sequence ID" value="JAC43551.1"/>
    <property type="molecule type" value="Transcribed_RNA"/>
</dbReference>
<feature type="transmembrane region" description="Helical" evidence="3">
    <location>
        <begin position="114"/>
        <end position="136"/>
    </location>
</feature>
<comment type="similarity">
    <text evidence="1">Belongs to the LIMR family.</text>
</comment>
<dbReference type="PRINTS" id="PR01692">
    <property type="entry name" value="LIPOCALINIMR"/>
</dbReference>
<dbReference type="GO" id="GO:0004888">
    <property type="term" value="F:transmembrane signaling receptor activity"/>
    <property type="evidence" value="ECO:0007669"/>
    <property type="project" value="TreeGrafter"/>
</dbReference>
<dbReference type="OrthoDB" id="5596951at2759"/>
<evidence type="ECO:0000256" key="1">
    <source>
        <dbReference type="ARBA" id="ARBA00010487"/>
    </source>
</evidence>
<evidence type="ECO:0000256" key="3">
    <source>
        <dbReference type="SAM" id="Phobius"/>
    </source>
</evidence>
<feature type="transmembrane region" description="Helical" evidence="3">
    <location>
        <begin position="61"/>
        <end position="88"/>
    </location>
</feature>
<feature type="transmembrane region" description="Helical" evidence="3">
    <location>
        <begin position="478"/>
        <end position="497"/>
    </location>
</feature>